<dbReference type="PROSITE" id="PS50297">
    <property type="entry name" value="ANK_REP_REGION"/>
    <property type="match status" value="1"/>
</dbReference>
<organism evidence="4">
    <name type="scientific">Xanthomonas arboricola</name>
    <dbReference type="NCBI Taxonomy" id="56448"/>
    <lineage>
        <taxon>Bacteria</taxon>
        <taxon>Pseudomonadati</taxon>
        <taxon>Pseudomonadota</taxon>
        <taxon>Gammaproteobacteria</taxon>
        <taxon>Lysobacterales</taxon>
        <taxon>Lysobacteraceae</taxon>
        <taxon>Xanthomonas</taxon>
    </lineage>
</organism>
<dbReference type="AlphaFoldDB" id="A0AB73GUS4"/>
<dbReference type="PANTHER" id="PTHR24198:SF165">
    <property type="entry name" value="ANKYRIN REPEAT-CONTAINING PROTEIN-RELATED"/>
    <property type="match status" value="1"/>
</dbReference>
<dbReference type="InterPro" id="IPR036770">
    <property type="entry name" value="Ankyrin_rpt-contain_sf"/>
</dbReference>
<name>A0AB73GUS4_9XANT</name>
<dbReference type="Gene3D" id="1.25.40.20">
    <property type="entry name" value="Ankyrin repeat-containing domain"/>
    <property type="match status" value="1"/>
</dbReference>
<keyword evidence="2 3" id="KW-0040">ANK repeat</keyword>
<reference evidence="4" key="1">
    <citation type="submission" date="2020-08" db="EMBL/GenBank/DDBJ databases">
        <title>Studying the diversity of plant-associated saprophytic bacteria and their role in host health and plant-pathogen interactions.</title>
        <authorList>
            <person name="Potnis N."/>
        </authorList>
    </citation>
    <scope>NUCLEOTIDE SEQUENCE</scope>
    <source>
        <strain evidence="4">F21</strain>
    </source>
</reference>
<gene>
    <name evidence="4" type="ORF">FHR65_001399</name>
</gene>
<feature type="repeat" description="ANK" evidence="3">
    <location>
        <begin position="213"/>
        <end position="245"/>
    </location>
</feature>
<dbReference type="PROSITE" id="PS50088">
    <property type="entry name" value="ANK_REPEAT"/>
    <property type="match status" value="3"/>
</dbReference>
<evidence type="ECO:0000313" key="4">
    <source>
        <dbReference type="EMBL" id="MBB5669859.1"/>
    </source>
</evidence>
<feature type="repeat" description="ANK" evidence="3">
    <location>
        <begin position="179"/>
        <end position="211"/>
    </location>
</feature>
<evidence type="ECO:0000256" key="3">
    <source>
        <dbReference type="PROSITE-ProRule" id="PRU00023"/>
    </source>
</evidence>
<dbReference type="SMART" id="SM00248">
    <property type="entry name" value="ANK"/>
    <property type="match status" value="4"/>
</dbReference>
<dbReference type="EMBL" id="JACIIQ010000004">
    <property type="protein sequence ID" value="MBB5669859.1"/>
    <property type="molecule type" value="Genomic_DNA"/>
</dbReference>
<accession>A0AB73GUS4</accession>
<comment type="caution">
    <text evidence="4">The sequence shown here is derived from an EMBL/GenBank/DDBJ whole genome shotgun (WGS) entry which is preliminary data.</text>
</comment>
<protein>
    <submittedName>
        <fullName evidence="4">Riboflavin biosynthesis pyrimidine reductase</fullName>
    </submittedName>
</protein>
<dbReference type="SUPFAM" id="SSF48403">
    <property type="entry name" value="Ankyrin repeat"/>
    <property type="match status" value="1"/>
</dbReference>
<feature type="repeat" description="ANK" evidence="3">
    <location>
        <begin position="246"/>
        <end position="279"/>
    </location>
</feature>
<sequence length="322" mass="35167">MHARVRPIVMHRHHAYATTTNGLDQRNLRRRHVTKSYRASSRQLVGSARLRKDTPQCHQECDQEKEISMQTRFPTLLVLATSFFAVSCTASPGAKEQTTMSATLQDHTVAFRDPGLTDIANAIAHGDVARIRALAPTVDLAAHGDQNVTLLEWAIWNEQPRALAALLDAGADPSLPGMDQETVVHMAAMAKDAEYLNILLQHRAPVDVVSARAGWTPLFRAVQSKRDAQTALLIQAGADVQRVDNTGNSVLHLAAQSGAASPAVLQLLEAGVDPTLRNAQQKTFQAYFFTTPDRLLNAAGQQARSDVRAWLSAHNIPVESSR</sequence>
<dbReference type="InterPro" id="IPR002110">
    <property type="entry name" value="Ankyrin_rpt"/>
</dbReference>
<dbReference type="Pfam" id="PF12796">
    <property type="entry name" value="Ank_2"/>
    <property type="match status" value="1"/>
</dbReference>
<proteinExistence type="predicted"/>
<dbReference type="Proteomes" id="UP000528595">
    <property type="component" value="Unassembled WGS sequence"/>
</dbReference>
<evidence type="ECO:0000256" key="2">
    <source>
        <dbReference type="ARBA" id="ARBA00023043"/>
    </source>
</evidence>
<keyword evidence="1" id="KW-0677">Repeat</keyword>
<evidence type="ECO:0000256" key="1">
    <source>
        <dbReference type="ARBA" id="ARBA00022737"/>
    </source>
</evidence>
<dbReference type="PANTHER" id="PTHR24198">
    <property type="entry name" value="ANKYRIN REPEAT AND PROTEIN KINASE DOMAIN-CONTAINING PROTEIN"/>
    <property type="match status" value="1"/>
</dbReference>